<comment type="similarity">
    <text evidence="2">Belongs to the peptidase M20A family.</text>
</comment>
<keyword evidence="3" id="KW-0479">Metal-binding</keyword>
<dbReference type="SUPFAM" id="SSF53187">
    <property type="entry name" value="Zn-dependent exopeptidases"/>
    <property type="match status" value="1"/>
</dbReference>
<keyword evidence="5" id="KW-0862">Zinc</keyword>
<dbReference type="Gene3D" id="1.10.150.900">
    <property type="match status" value="1"/>
</dbReference>
<dbReference type="Pfam" id="PF07687">
    <property type="entry name" value="M20_dimer"/>
    <property type="match status" value="1"/>
</dbReference>
<evidence type="ECO:0000256" key="5">
    <source>
        <dbReference type="ARBA" id="ARBA00022833"/>
    </source>
</evidence>
<evidence type="ECO:0000259" key="6">
    <source>
        <dbReference type="Pfam" id="PF07687"/>
    </source>
</evidence>
<name>H5SNH4_9BACT</name>
<dbReference type="GO" id="GO:0046872">
    <property type="term" value="F:metal ion binding"/>
    <property type="evidence" value="ECO:0007669"/>
    <property type="project" value="UniProtKB-KW"/>
</dbReference>
<reference evidence="7" key="2">
    <citation type="journal article" date="2012" name="PLoS ONE">
        <title>A Deeply Branching Thermophilic Bacterium with an Ancient Acetyl-CoA Pathway Dominates a Subsurface Ecosystem.</title>
        <authorList>
            <person name="Takami H."/>
            <person name="Noguchi H."/>
            <person name="Takaki Y."/>
            <person name="Uchiyama I."/>
            <person name="Toyoda A."/>
            <person name="Nishi S."/>
            <person name="Chee G.-J."/>
            <person name="Arai W."/>
            <person name="Nunoura T."/>
            <person name="Itoh T."/>
            <person name="Hattori M."/>
            <person name="Takai K."/>
        </authorList>
    </citation>
    <scope>NUCLEOTIDE SEQUENCE</scope>
</reference>
<organism evidence="7">
    <name type="scientific">uncultured Acetothermia bacterium</name>
    <dbReference type="NCBI Taxonomy" id="236499"/>
    <lineage>
        <taxon>Bacteria</taxon>
        <taxon>Candidatus Bipolaricaulota</taxon>
        <taxon>environmental samples</taxon>
    </lineage>
</organism>
<feature type="domain" description="Peptidase M20 dimerisation" evidence="6">
    <location>
        <begin position="194"/>
        <end position="342"/>
    </location>
</feature>
<gene>
    <name evidence="7" type="ORF">HGMM_F52A12C30</name>
</gene>
<dbReference type="InterPro" id="IPR050072">
    <property type="entry name" value="Peptidase_M20A"/>
</dbReference>
<dbReference type="PROSITE" id="PS00758">
    <property type="entry name" value="ARGE_DAPE_CPG2_1"/>
    <property type="match status" value="1"/>
</dbReference>
<evidence type="ECO:0000313" key="7">
    <source>
        <dbReference type="EMBL" id="BAL57710.1"/>
    </source>
</evidence>
<evidence type="ECO:0000256" key="2">
    <source>
        <dbReference type="ARBA" id="ARBA00006247"/>
    </source>
</evidence>
<dbReference type="PANTHER" id="PTHR43808">
    <property type="entry name" value="ACETYLORNITHINE DEACETYLASE"/>
    <property type="match status" value="1"/>
</dbReference>
<evidence type="ECO:0000256" key="1">
    <source>
        <dbReference type="ARBA" id="ARBA00001947"/>
    </source>
</evidence>
<dbReference type="PIRSF" id="PIRSF036696">
    <property type="entry name" value="ACY-1"/>
    <property type="match status" value="1"/>
</dbReference>
<dbReference type="PANTHER" id="PTHR43808:SF8">
    <property type="entry name" value="PEPTIDASE M20 DIMERISATION DOMAIN-CONTAINING PROTEIN"/>
    <property type="match status" value="1"/>
</dbReference>
<dbReference type="InterPro" id="IPR002933">
    <property type="entry name" value="Peptidase_M20"/>
</dbReference>
<dbReference type="InterPro" id="IPR036264">
    <property type="entry name" value="Bact_exopeptidase_dim_dom"/>
</dbReference>
<reference evidence="7" key="1">
    <citation type="journal article" date="2005" name="Environ. Microbiol.">
        <title>Genetic and functional properties of uncultivated thermophilic crenarchaeotes from a subsurface gold mine as revealed by analysis of genome fragments.</title>
        <authorList>
            <person name="Nunoura T."/>
            <person name="Hirayama H."/>
            <person name="Takami H."/>
            <person name="Oida H."/>
            <person name="Nishi S."/>
            <person name="Shimamura S."/>
            <person name="Suzuki Y."/>
            <person name="Inagaki F."/>
            <person name="Takai K."/>
            <person name="Nealson K.H."/>
            <person name="Horikoshi K."/>
        </authorList>
    </citation>
    <scope>NUCLEOTIDE SEQUENCE</scope>
</reference>
<protein>
    <submittedName>
        <fullName evidence="7">Peptidase, M20/M25/M40 family</fullName>
    </submittedName>
</protein>
<accession>H5SNH4</accession>
<evidence type="ECO:0000256" key="3">
    <source>
        <dbReference type="ARBA" id="ARBA00022723"/>
    </source>
</evidence>
<dbReference type="Gene3D" id="3.30.70.360">
    <property type="match status" value="1"/>
</dbReference>
<dbReference type="EMBL" id="AP011782">
    <property type="protein sequence ID" value="BAL57710.1"/>
    <property type="molecule type" value="Genomic_DNA"/>
</dbReference>
<dbReference type="Gene3D" id="3.40.630.10">
    <property type="entry name" value="Zn peptidases"/>
    <property type="match status" value="1"/>
</dbReference>
<proteinExistence type="inferred from homology"/>
<evidence type="ECO:0000256" key="4">
    <source>
        <dbReference type="ARBA" id="ARBA00022801"/>
    </source>
</evidence>
<dbReference type="InterPro" id="IPR011650">
    <property type="entry name" value="Peptidase_M20_dimer"/>
</dbReference>
<dbReference type="SUPFAM" id="SSF55031">
    <property type="entry name" value="Bacterial exopeptidase dimerisation domain"/>
    <property type="match status" value="1"/>
</dbReference>
<sequence>MTHIDWAALGQETTQLLSELLQIDTTNPPGNEYKAIQYLQKKLAAAGIASEIFEKEPGRSNLVARLTGQRPGKKLLLLSHVDVVPVPDPKKWKYPPFSGAIAEGYVWGRGALDMKNITAIHYTVFTLFKRLNIEFAGELIFAATADEEKGSNYGAEWLAKTHPEKLRADWCLTEGGGMPLQIGTKIFYTIESVEKGLWWFKVRVKGTSGHGSLPHPDNALAKAAYIIDRVSNYKFPKKIAPAVREFILKAGEALGPQIKKLALVLVDESQELDLSLLPKDSPISATLLNALVRTTISPTMIHAGVKENVIPDSCEFVLDCRLVPGYTQEQVRETLLELADRYKNDIEIETIQSHEVSESPIDDPFYKLIEQTVKEELPSVETIPVMLTGATDSRFVRELGVKSYGFCPLSTKMSLADRERLIHNDNERVDVESLEVGTRVLGRIIMKALAAR</sequence>
<dbReference type="InterPro" id="IPR001261">
    <property type="entry name" value="ArgE/DapE_CS"/>
</dbReference>
<dbReference type="AlphaFoldDB" id="H5SNH4"/>
<comment type="cofactor">
    <cofactor evidence="1">
        <name>Zn(2+)</name>
        <dbReference type="ChEBI" id="CHEBI:29105"/>
    </cofactor>
</comment>
<dbReference type="GO" id="GO:0016787">
    <property type="term" value="F:hydrolase activity"/>
    <property type="evidence" value="ECO:0007669"/>
    <property type="project" value="UniProtKB-KW"/>
</dbReference>
<dbReference type="Pfam" id="PF01546">
    <property type="entry name" value="Peptidase_M20"/>
    <property type="match status" value="1"/>
</dbReference>
<keyword evidence="4" id="KW-0378">Hydrolase</keyword>